<dbReference type="EMBL" id="VTPC01008039">
    <property type="protein sequence ID" value="KAF2893361.1"/>
    <property type="molecule type" value="Genomic_DNA"/>
</dbReference>
<proteinExistence type="predicted"/>
<comment type="caution">
    <text evidence="2">The sequence shown here is derived from an EMBL/GenBank/DDBJ whole genome shotgun (WGS) entry which is preliminary data.</text>
</comment>
<feature type="compositionally biased region" description="Basic residues" evidence="1">
    <location>
        <begin position="8"/>
        <end position="19"/>
    </location>
</feature>
<evidence type="ECO:0000313" key="3">
    <source>
        <dbReference type="Proteomes" id="UP000801492"/>
    </source>
</evidence>
<protein>
    <submittedName>
        <fullName evidence="2">Uncharacterized protein</fullName>
    </submittedName>
</protein>
<feature type="compositionally biased region" description="Polar residues" evidence="1">
    <location>
        <begin position="82"/>
        <end position="100"/>
    </location>
</feature>
<evidence type="ECO:0000256" key="1">
    <source>
        <dbReference type="SAM" id="MobiDB-lite"/>
    </source>
</evidence>
<dbReference type="OrthoDB" id="354826at2759"/>
<evidence type="ECO:0000313" key="2">
    <source>
        <dbReference type="EMBL" id="KAF2893361.1"/>
    </source>
</evidence>
<sequence>MIIETKPLHKKKKRLAKQRSIRETQGPLSMDLDADSPMELHGAIIPEFKVYNRYQELARRERELKELAWERELQLAMEASDPLSTGSKEDTSAPTQTCSSCPKARNIDMKINNTSPQIKKLRSCGPTTKEGCCSAKGGKCLNLLEDSTSSQLPSISNQNKVGSGKEKVRTSSDTICDIQNKLQSLDFIDRSPSPVERLKST</sequence>
<gene>
    <name evidence="2" type="ORF">ILUMI_12812</name>
</gene>
<dbReference type="Proteomes" id="UP000801492">
    <property type="component" value="Unassembled WGS sequence"/>
</dbReference>
<dbReference type="AlphaFoldDB" id="A0A8K0CXF5"/>
<organism evidence="2 3">
    <name type="scientific">Ignelater luminosus</name>
    <name type="common">Cucubano</name>
    <name type="synonym">Pyrophorus luminosus</name>
    <dbReference type="NCBI Taxonomy" id="2038154"/>
    <lineage>
        <taxon>Eukaryota</taxon>
        <taxon>Metazoa</taxon>
        <taxon>Ecdysozoa</taxon>
        <taxon>Arthropoda</taxon>
        <taxon>Hexapoda</taxon>
        <taxon>Insecta</taxon>
        <taxon>Pterygota</taxon>
        <taxon>Neoptera</taxon>
        <taxon>Endopterygota</taxon>
        <taxon>Coleoptera</taxon>
        <taxon>Polyphaga</taxon>
        <taxon>Elateriformia</taxon>
        <taxon>Elateroidea</taxon>
        <taxon>Elateridae</taxon>
        <taxon>Agrypninae</taxon>
        <taxon>Pyrophorini</taxon>
        <taxon>Ignelater</taxon>
    </lineage>
</organism>
<feature type="region of interest" description="Disordered" evidence="1">
    <location>
        <begin position="150"/>
        <end position="169"/>
    </location>
</feature>
<feature type="region of interest" description="Disordered" evidence="1">
    <location>
        <begin position="1"/>
        <end position="33"/>
    </location>
</feature>
<feature type="region of interest" description="Disordered" evidence="1">
    <location>
        <begin position="80"/>
        <end position="102"/>
    </location>
</feature>
<keyword evidence="3" id="KW-1185">Reference proteome</keyword>
<reference evidence="2" key="1">
    <citation type="submission" date="2019-08" db="EMBL/GenBank/DDBJ databases">
        <title>The genome of the North American firefly Photinus pyralis.</title>
        <authorList>
            <consortium name="Photinus pyralis genome working group"/>
            <person name="Fallon T.R."/>
            <person name="Sander Lower S.E."/>
            <person name="Weng J.-K."/>
        </authorList>
    </citation>
    <scope>NUCLEOTIDE SEQUENCE</scope>
    <source>
        <strain evidence="2">TRF0915ILg1</strain>
        <tissue evidence="2">Whole body</tissue>
    </source>
</reference>
<name>A0A8K0CXF5_IGNLU</name>
<feature type="compositionally biased region" description="Polar residues" evidence="1">
    <location>
        <begin position="150"/>
        <end position="161"/>
    </location>
</feature>
<accession>A0A8K0CXF5</accession>